<dbReference type="Pfam" id="PF03162">
    <property type="entry name" value="Y_phosphatase2"/>
    <property type="match status" value="1"/>
</dbReference>
<proteinExistence type="predicted"/>
<dbReference type="GeneID" id="85497613"/>
<dbReference type="SUPFAM" id="SSF52799">
    <property type="entry name" value="(Phosphotyrosine protein) phosphatases II"/>
    <property type="match status" value="1"/>
</dbReference>
<dbReference type="PANTHER" id="PTHR31126">
    <property type="entry name" value="TYROSINE-PROTEIN PHOSPHATASE"/>
    <property type="match status" value="1"/>
</dbReference>
<evidence type="ECO:0000256" key="1">
    <source>
        <dbReference type="ARBA" id="ARBA00013064"/>
    </source>
</evidence>
<accession>A0AA48L866</accession>
<feature type="compositionally biased region" description="Acidic residues" evidence="5">
    <location>
        <begin position="353"/>
        <end position="399"/>
    </location>
</feature>
<sequence>MLTPPYNFSIVAAPIAPDGERAQILYRGSIPAARNASFLRRLGIRTLVYLRKKEYKEDDPLVVWAGKQGIDLRWVKAEKMEEETLGMEPEHVTDVLKILLNPVAYPIYLADADGISHTTLVVACLRKLQGWHSECIVNEIYRFEPDHDDLPLVPFITSYLSTSAPSKDDSGALALPPPPYPTWLWPQPATIPTGSRSASIVTGRSERALSSVSNASNTSGSLPFPNPLTVRRHPSMRLGFSNVPAQLPDKAPGLWRERSNTAASRAVSDKPRTTSQGNTFNSRSDSGDAEDRLRMPHHVSFSENVPSGILTRSPAVLPSNLRHSNELGEEEASEATEDTARLRSTGLTVSDGDVGDDYALDDAEDESIDDDGDYDEEYEDEDEDEDDEDEEDDEEEDEPPVSQYISALDLAGM</sequence>
<protein>
    <recommendedName>
        <fullName evidence="4">Putative tyrosine-protein phosphatase OCA1</fullName>
        <ecNumber evidence="1">3.1.3.48</ecNumber>
    </recommendedName>
</protein>
<keyword evidence="3" id="KW-0904">Protein phosphatase</keyword>
<dbReference type="InterPro" id="IPR029021">
    <property type="entry name" value="Prot-tyrosine_phosphatase-like"/>
</dbReference>
<gene>
    <name evidence="6" type="ORF">CcaverHIS019_0602020</name>
</gene>
<feature type="region of interest" description="Disordered" evidence="5">
    <location>
        <begin position="209"/>
        <end position="291"/>
    </location>
</feature>
<dbReference type="InterPro" id="IPR004861">
    <property type="entry name" value="Siw14-like"/>
</dbReference>
<dbReference type="AlphaFoldDB" id="A0AA48L866"/>
<feature type="region of interest" description="Disordered" evidence="5">
    <location>
        <begin position="347"/>
        <end position="413"/>
    </location>
</feature>
<keyword evidence="2" id="KW-0378">Hydrolase</keyword>
<organism evidence="6 7">
    <name type="scientific">Cutaneotrichosporon cavernicola</name>
    <dbReference type="NCBI Taxonomy" id="279322"/>
    <lineage>
        <taxon>Eukaryota</taxon>
        <taxon>Fungi</taxon>
        <taxon>Dikarya</taxon>
        <taxon>Basidiomycota</taxon>
        <taxon>Agaricomycotina</taxon>
        <taxon>Tremellomycetes</taxon>
        <taxon>Trichosporonales</taxon>
        <taxon>Trichosporonaceae</taxon>
        <taxon>Cutaneotrichosporon</taxon>
    </lineage>
</organism>
<dbReference type="PANTHER" id="PTHR31126:SF8">
    <property type="entry name" value="TYROSINE-PROTEIN PHOSPHATASE OCA1-RELATED"/>
    <property type="match status" value="1"/>
</dbReference>
<feature type="compositionally biased region" description="Low complexity" evidence="5">
    <location>
        <begin position="209"/>
        <end position="222"/>
    </location>
</feature>
<name>A0AA48L866_9TREE</name>
<evidence type="ECO:0000256" key="3">
    <source>
        <dbReference type="ARBA" id="ARBA00022912"/>
    </source>
</evidence>
<dbReference type="KEGG" id="ccac:CcaHIS019_0602020"/>
<dbReference type="GO" id="GO:0004725">
    <property type="term" value="F:protein tyrosine phosphatase activity"/>
    <property type="evidence" value="ECO:0007669"/>
    <property type="project" value="UniProtKB-EC"/>
</dbReference>
<dbReference type="RefSeq" id="XP_060459008.1">
    <property type="nucleotide sequence ID" value="XM_060602634.1"/>
</dbReference>
<dbReference type="Proteomes" id="UP001233271">
    <property type="component" value="Chromosome 6"/>
</dbReference>
<evidence type="ECO:0000256" key="5">
    <source>
        <dbReference type="SAM" id="MobiDB-lite"/>
    </source>
</evidence>
<reference evidence="6" key="1">
    <citation type="journal article" date="2023" name="BMC Genomics">
        <title>Chromosome-level genome assemblies of Cutaneotrichosporon spp. (Trichosporonales, Basidiomycota) reveal imbalanced evolution between nucleotide sequences and chromosome synteny.</title>
        <authorList>
            <person name="Kobayashi Y."/>
            <person name="Kayamori A."/>
            <person name="Aoki K."/>
            <person name="Shiwa Y."/>
            <person name="Matsutani M."/>
            <person name="Fujita N."/>
            <person name="Sugita T."/>
            <person name="Iwasaki W."/>
            <person name="Tanaka N."/>
            <person name="Takashima M."/>
        </authorList>
    </citation>
    <scope>NUCLEOTIDE SEQUENCE</scope>
    <source>
        <strain evidence="6">HIS019</strain>
    </source>
</reference>
<dbReference type="EMBL" id="AP028217">
    <property type="protein sequence ID" value="BEI93743.1"/>
    <property type="molecule type" value="Genomic_DNA"/>
</dbReference>
<evidence type="ECO:0000313" key="7">
    <source>
        <dbReference type="Proteomes" id="UP001233271"/>
    </source>
</evidence>
<dbReference type="Gene3D" id="3.90.190.10">
    <property type="entry name" value="Protein tyrosine phosphatase superfamily"/>
    <property type="match status" value="1"/>
</dbReference>
<evidence type="ECO:0000256" key="4">
    <source>
        <dbReference type="ARBA" id="ARBA00039934"/>
    </source>
</evidence>
<feature type="compositionally biased region" description="Polar residues" evidence="5">
    <location>
        <begin position="273"/>
        <end position="284"/>
    </location>
</feature>
<evidence type="ECO:0000256" key="2">
    <source>
        <dbReference type="ARBA" id="ARBA00022801"/>
    </source>
</evidence>
<keyword evidence="7" id="KW-1185">Reference proteome</keyword>
<evidence type="ECO:0000313" key="6">
    <source>
        <dbReference type="EMBL" id="BEI93743.1"/>
    </source>
</evidence>
<dbReference type="EC" id="3.1.3.48" evidence="1"/>